<dbReference type="GO" id="GO:0016020">
    <property type="term" value="C:membrane"/>
    <property type="evidence" value="ECO:0007669"/>
    <property type="project" value="UniProtKB-SubCell"/>
</dbReference>
<keyword evidence="6" id="KW-0653">Protein transport</keyword>
<dbReference type="InterPro" id="IPR004813">
    <property type="entry name" value="OPT"/>
</dbReference>
<feature type="transmembrane region" description="Helical" evidence="9">
    <location>
        <begin position="395"/>
        <end position="413"/>
    </location>
</feature>
<evidence type="ECO:0000256" key="4">
    <source>
        <dbReference type="ARBA" id="ARBA00022692"/>
    </source>
</evidence>
<dbReference type="InterPro" id="IPR004648">
    <property type="entry name" value="Oligpept_transpt"/>
</dbReference>
<feature type="transmembrane region" description="Helical" evidence="9">
    <location>
        <begin position="243"/>
        <end position="264"/>
    </location>
</feature>
<keyword evidence="11" id="KW-1185">Reference proteome</keyword>
<dbReference type="OrthoDB" id="9986677at2759"/>
<comment type="similarity">
    <text evidence="2">Belongs to the oligopeptide OPT transporter family.</text>
</comment>
<keyword evidence="5" id="KW-0571">Peptide transport</keyword>
<feature type="transmembrane region" description="Helical" evidence="9">
    <location>
        <begin position="48"/>
        <end position="66"/>
    </location>
</feature>
<sequence>MARVLPTSRWTVGNYFISFNPSPSNIKEHAPIGIAVSTAAPRHMLSRFCPLWIFSSITGSTPLAASSPSSPWVTYLVYPAEMVWWGNLVQVVFYNAMHNTDEFKAKRMFRGWSYTKYFWWCRTLLLGHLPIIWLNNVFNTKLYGHPLASGLYTLVGKPFKIGPLLNEDYSVNEERYLAGQPATMTPMYALVFMYPFIALAGCMSHIACFHGAEIWKTWNQSRASADEDIHVKMMKAYPEVPQIWYTTFYVVMVSLSCMVCEVYGLQLPWWGLLVGLAMNWILTFPIGAMTAITGTNPGVNVASELVYGFMFPEKLLANITFKCYAYMATWQCKELLSDLKLGVYIKISLRSMFTAQVWGTIVGGVFNYVTMILIINSKREYLDGTTDDPNGLWTGLGAQVLWSSALIYGAPGLQRMFSSKGNYYFIYWGFLISGVILVIQWGLSKKFPGIKWSLFNITISAGGMSAFLGGLIVGLVPSIVVFIVWQV</sequence>
<name>A0A9P5RZ50_9FUNG</name>
<accession>A0A9P5RZ50</accession>
<keyword evidence="7 9" id="KW-1133">Transmembrane helix</keyword>
<keyword evidence="4 9" id="KW-0812">Transmembrane</keyword>
<evidence type="ECO:0008006" key="12">
    <source>
        <dbReference type="Google" id="ProtNLM"/>
    </source>
</evidence>
<comment type="subcellular location">
    <subcellularLocation>
        <location evidence="1">Membrane</location>
        <topology evidence="1">Multi-pass membrane protein</topology>
    </subcellularLocation>
</comment>
<feature type="transmembrane region" description="Helical" evidence="9">
    <location>
        <begin position="270"/>
        <end position="292"/>
    </location>
</feature>
<proteinExistence type="inferred from homology"/>
<feature type="transmembrane region" description="Helical" evidence="9">
    <location>
        <begin position="72"/>
        <end position="96"/>
    </location>
</feature>
<evidence type="ECO:0000313" key="10">
    <source>
        <dbReference type="EMBL" id="KAF9151203.1"/>
    </source>
</evidence>
<dbReference type="GO" id="GO:0035673">
    <property type="term" value="F:oligopeptide transmembrane transporter activity"/>
    <property type="evidence" value="ECO:0007669"/>
    <property type="project" value="InterPro"/>
</dbReference>
<organism evidence="10 11">
    <name type="scientific">Linnemannia schmuckeri</name>
    <dbReference type="NCBI Taxonomy" id="64567"/>
    <lineage>
        <taxon>Eukaryota</taxon>
        <taxon>Fungi</taxon>
        <taxon>Fungi incertae sedis</taxon>
        <taxon>Mucoromycota</taxon>
        <taxon>Mortierellomycotina</taxon>
        <taxon>Mortierellomycetes</taxon>
        <taxon>Mortierellales</taxon>
        <taxon>Mortierellaceae</taxon>
        <taxon>Linnemannia</taxon>
    </lineage>
</organism>
<feature type="transmembrane region" description="Helical" evidence="9">
    <location>
        <begin position="463"/>
        <end position="485"/>
    </location>
</feature>
<keyword evidence="8 9" id="KW-0472">Membrane</keyword>
<feature type="transmembrane region" description="Helical" evidence="9">
    <location>
        <begin position="425"/>
        <end position="443"/>
    </location>
</feature>
<evidence type="ECO:0000256" key="6">
    <source>
        <dbReference type="ARBA" id="ARBA00022927"/>
    </source>
</evidence>
<dbReference type="NCBIfam" id="TIGR00728">
    <property type="entry name" value="OPT_sfam"/>
    <property type="match status" value="1"/>
</dbReference>
<evidence type="ECO:0000256" key="3">
    <source>
        <dbReference type="ARBA" id="ARBA00022448"/>
    </source>
</evidence>
<evidence type="ECO:0000256" key="1">
    <source>
        <dbReference type="ARBA" id="ARBA00004141"/>
    </source>
</evidence>
<dbReference type="EMBL" id="JAAAUQ010000343">
    <property type="protein sequence ID" value="KAF9151203.1"/>
    <property type="molecule type" value="Genomic_DNA"/>
</dbReference>
<evidence type="ECO:0000256" key="9">
    <source>
        <dbReference type="SAM" id="Phobius"/>
    </source>
</evidence>
<evidence type="ECO:0000256" key="8">
    <source>
        <dbReference type="ARBA" id="ARBA00023136"/>
    </source>
</evidence>
<dbReference type="Proteomes" id="UP000748756">
    <property type="component" value="Unassembled WGS sequence"/>
</dbReference>
<gene>
    <name evidence="10" type="ORF">BG015_006961</name>
</gene>
<reference evidence="10" key="1">
    <citation type="journal article" date="2020" name="Fungal Divers.">
        <title>Resolving the Mortierellaceae phylogeny through synthesis of multi-gene phylogenetics and phylogenomics.</title>
        <authorList>
            <person name="Vandepol N."/>
            <person name="Liber J."/>
            <person name="Desiro A."/>
            <person name="Na H."/>
            <person name="Kennedy M."/>
            <person name="Barry K."/>
            <person name="Grigoriev I.V."/>
            <person name="Miller A.N."/>
            <person name="O'Donnell K."/>
            <person name="Stajich J.E."/>
            <person name="Bonito G."/>
        </authorList>
    </citation>
    <scope>NUCLEOTIDE SEQUENCE</scope>
    <source>
        <strain evidence="10">NRRL 6426</strain>
    </source>
</reference>
<feature type="transmembrane region" description="Helical" evidence="9">
    <location>
        <begin position="187"/>
        <end position="212"/>
    </location>
</feature>
<feature type="transmembrane region" description="Helical" evidence="9">
    <location>
        <begin position="117"/>
        <end position="134"/>
    </location>
</feature>
<evidence type="ECO:0000256" key="2">
    <source>
        <dbReference type="ARBA" id="ARBA00008807"/>
    </source>
</evidence>
<dbReference type="Pfam" id="PF03169">
    <property type="entry name" value="OPT"/>
    <property type="match status" value="1"/>
</dbReference>
<dbReference type="PANTHER" id="PTHR22601">
    <property type="entry name" value="ISP4 LIKE PROTEIN"/>
    <property type="match status" value="1"/>
</dbReference>
<evidence type="ECO:0000256" key="5">
    <source>
        <dbReference type="ARBA" id="ARBA00022856"/>
    </source>
</evidence>
<evidence type="ECO:0000313" key="11">
    <source>
        <dbReference type="Proteomes" id="UP000748756"/>
    </source>
</evidence>
<protein>
    <recommendedName>
        <fullName evidence="12">Oligopeptide transporter</fullName>
    </recommendedName>
</protein>
<dbReference type="GO" id="GO:0015031">
    <property type="term" value="P:protein transport"/>
    <property type="evidence" value="ECO:0007669"/>
    <property type="project" value="UniProtKB-KW"/>
</dbReference>
<feature type="transmembrane region" description="Helical" evidence="9">
    <location>
        <begin position="355"/>
        <end position="375"/>
    </location>
</feature>
<comment type="caution">
    <text evidence="10">The sequence shown here is derived from an EMBL/GenBank/DDBJ whole genome shotgun (WGS) entry which is preliminary data.</text>
</comment>
<dbReference type="AlphaFoldDB" id="A0A9P5RZ50"/>
<keyword evidence="3" id="KW-0813">Transport</keyword>
<evidence type="ECO:0000256" key="7">
    <source>
        <dbReference type="ARBA" id="ARBA00022989"/>
    </source>
</evidence>